<dbReference type="Gene3D" id="2.130.10.10">
    <property type="entry name" value="YVTN repeat-like/Quinoprotein amine dehydrogenase"/>
    <property type="match status" value="1"/>
</dbReference>
<feature type="compositionally biased region" description="Polar residues" evidence="1">
    <location>
        <begin position="692"/>
        <end position="710"/>
    </location>
</feature>
<sequence>MIAVATIDSLSIIEPSVLKKTPSSVSSSSPLESEPSTTCWSTDNSTLYLASSSKISRFQPSTSDSLPAQIYSLKDGELADEGELGSMVCKDASTLIFSVSETIHILESCSTKPKLSSTRYTSHKSSVTSLSLSTDNTFLLSTSSNGAHFHNLTLNSTTALRGIPGPVMAGAFHSHIRTRLLIGSGSQLLVYDTARPSGPTKTFALEGMGEGDVQMIACSPFSKTLVAVGLGGAGAGTVGLVDLEKEKGLFRTVNTKVPITTLSFSPEGALIYAGTVTGKILVLDLRSLDKPPAAVEITGGTGRVVGISVQKKASGSTTTTPSTRKSSTVTSTTSTTTSPTSRRTVSVSKPGTPATKRTVSTSARSATSTAVKPGSSTITKKPTDTVTRKVFSPIRSPLANSSSGNRKNGDTDSPSKEEFSVKLETLGTLRRSPGASTISRKDKEKEKKPAAPRTRTTSTISRASVASRTTTTTRASPRSTNSTSTLKPTESISTAAASRSSRFRTKSGDPSSSVPPVPPLPKGIVGRTIGDVARPSREGKEKETTGGGGGRERTRTRTRTVTKTPSPDLPSLGDVDPTDGHHDPLPPLPTTPTTKKGKGVEFRALGLGTPGAKRTTNMEDRQGKNVEFCEVDEEDVESRTGSGSGSGSGRGAGSRRSGTDDEDGENDEVEEDEEAEELSMQISPARRPGTTRLPSFSETVNANIFNNFDASPSRPSHGHGHGHGQGPHQSPQNLLRNIVHSVLVGFPSTDATRDD</sequence>
<dbReference type="SMART" id="SM00320">
    <property type="entry name" value="WD40"/>
    <property type="match status" value="3"/>
</dbReference>
<proteinExistence type="predicted"/>
<dbReference type="PANTHER" id="PTHR44414">
    <property type="entry name" value="PROTEIN NEDD1"/>
    <property type="match status" value="1"/>
</dbReference>
<dbReference type="SUPFAM" id="SSF50978">
    <property type="entry name" value="WD40 repeat-like"/>
    <property type="match status" value="1"/>
</dbReference>
<feature type="compositionally biased region" description="Gly residues" evidence="1">
    <location>
        <begin position="642"/>
        <end position="652"/>
    </location>
</feature>
<accession>A0ABR2ZZ66</accession>
<dbReference type="InterPro" id="IPR001680">
    <property type="entry name" value="WD40_rpt"/>
</dbReference>
<name>A0ABR2ZZ66_9AGAR</name>
<feature type="compositionally biased region" description="Low complexity" evidence="1">
    <location>
        <begin position="451"/>
        <end position="500"/>
    </location>
</feature>
<feature type="compositionally biased region" description="Basic and acidic residues" evidence="1">
    <location>
        <begin position="439"/>
        <end position="449"/>
    </location>
</feature>
<dbReference type="EMBL" id="JBBXMP010000029">
    <property type="protein sequence ID" value="KAL0067041.1"/>
    <property type="molecule type" value="Genomic_DNA"/>
</dbReference>
<feature type="compositionally biased region" description="Low complexity" evidence="1">
    <location>
        <begin position="316"/>
        <end position="372"/>
    </location>
</feature>
<dbReference type="InterPro" id="IPR036322">
    <property type="entry name" value="WD40_repeat_dom_sf"/>
</dbReference>
<dbReference type="Proteomes" id="UP001437256">
    <property type="component" value="Unassembled WGS sequence"/>
</dbReference>
<feature type="region of interest" description="Disordered" evidence="1">
    <location>
        <begin position="311"/>
        <end position="734"/>
    </location>
</feature>
<reference evidence="2 3" key="1">
    <citation type="submission" date="2024-05" db="EMBL/GenBank/DDBJ databases">
        <title>A draft genome resource for the thread blight pathogen Marasmius tenuissimus strain MS-2.</title>
        <authorList>
            <person name="Yulfo-Soto G.E."/>
            <person name="Baruah I.K."/>
            <person name="Amoako-Attah I."/>
            <person name="Bukari Y."/>
            <person name="Meinhardt L.W."/>
            <person name="Bailey B.A."/>
            <person name="Cohen S.P."/>
        </authorList>
    </citation>
    <scope>NUCLEOTIDE SEQUENCE [LARGE SCALE GENOMIC DNA]</scope>
    <source>
        <strain evidence="2 3">MS-2</strain>
    </source>
</reference>
<comment type="caution">
    <text evidence="2">The sequence shown here is derived from an EMBL/GenBank/DDBJ whole genome shotgun (WGS) entry which is preliminary data.</text>
</comment>
<evidence type="ECO:0000256" key="1">
    <source>
        <dbReference type="SAM" id="MobiDB-lite"/>
    </source>
</evidence>
<keyword evidence="3" id="KW-1185">Reference proteome</keyword>
<evidence type="ECO:0000313" key="3">
    <source>
        <dbReference type="Proteomes" id="UP001437256"/>
    </source>
</evidence>
<feature type="compositionally biased region" description="Basic and acidic residues" evidence="1">
    <location>
        <begin position="407"/>
        <end position="421"/>
    </location>
</feature>
<gene>
    <name evidence="2" type="ORF">AAF712_005825</name>
</gene>
<organism evidence="2 3">
    <name type="scientific">Marasmius tenuissimus</name>
    <dbReference type="NCBI Taxonomy" id="585030"/>
    <lineage>
        <taxon>Eukaryota</taxon>
        <taxon>Fungi</taxon>
        <taxon>Dikarya</taxon>
        <taxon>Basidiomycota</taxon>
        <taxon>Agaricomycotina</taxon>
        <taxon>Agaricomycetes</taxon>
        <taxon>Agaricomycetidae</taxon>
        <taxon>Agaricales</taxon>
        <taxon>Marasmiineae</taxon>
        <taxon>Marasmiaceae</taxon>
        <taxon>Marasmius</taxon>
    </lineage>
</organism>
<protein>
    <submittedName>
        <fullName evidence="2">Uncharacterized protein</fullName>
    </submittedName>
</protein>
<dbReference type="InterPro" id="IPR015943">
    <property type="entry name" value="WD40/YVTN_repeat-like_dom_sf"/>
</dbReference>
<feature type="compositionally biased region" description="Acidic residues" evidence="1">
    <location>
        <begin position="660"/>
        <end position="677"/>
    </location>
</feature>
<dbReference type="PANTHER" id="PTHR44414:SF1">
    <property type="entry name" value="PROTEIN NEDD1"/>
    <property type="match status" value="1"/>
</dbReference>
<feature type="compositionally biased region" description="Basic and acidic residues" evidence="1">
    <location>
        <begin position="534"/>
        <end position="555"/>
    </location>
</feature>
<evidence type="ECO:0000313" key="2">
    <source>
        <dbReference type="EMBL" id="KAL0067041.1"/>
    </source>
</evidence>
<dbReference type="InterPro" id="IPR052818">
    <property type="entry name" value="NEDD1_Spindle_Assembly"/>
</dbReference>